<sequence>MVSSGLAHSIGLCRTRLLSFHRKFTPPCPSSFPPTGVQAMHFYDGRLSYHSSPLAAYPRPNIINPPQLSPPLPSPSSTATRALLLSSVPTDVDETIVRRELEVFGEVSGHSIAHSSNAFSILPTSQFMETQLDQINTHGVVPN</sequence>
<reference evidence="1 2" key="1">
    <citation type="journal article" date="2020" name="Mol. Biol. Evol.">
        <title>Distinct Expression and Methylation Patterns for Genes with Different Fates following a Single Whole-Genome Duplication in Flowering Plants.</title>
        <authorList>
            <person name="Shi T."/>
            <person name="Rahmani R.S."/>
            <person name="Gugger P.F."/>
            <person name="Wang M."/>
            <person name="Li H."/>
            <person name="Zhang Y."/>
            <person name="Li Z."/>
            <person name="Wang Q."/>
            <person name="Van de Peer Y."/>
            <person name="Marchal K."/>
            <person name="Chen J."/>
        </authorList>
    </citation>
    <scope>NUCLEOTIDE SEQUENCE [LARGE SCALE GENOMIC DNA]</scope>
    <source>
        <tissue evidence="1">Leaf</tissue>
    </source>
</reference>
<comment type="caution">
    <text evidence="1">The sequence shown here is derived from an EMBL/GenBank/DDBJ whole genome shotgun (WGS) entry which is preliminary data.</text>
</comment>
<keyword evidence="2" id="KW-1185">Reference proteome</keyword>
<dbReference type="EMBL" id="DUZY01000007">
    <property type="protein sequence ID" value="DAD45317.1"/>
    <property type="molecule type" value="Genomic_DNA"/>
</dbReference>
<accession>A0A822ZKB5</accession>
<dbReference type="AlphaFoldDB" id="A0A822ZKB5"/>
<protein>
    <submittedName>
        <fullName evidence="1">Uncharacterized protein</fullName>
    </submittedName>
</protein>
<organism evidence="1 2">
    <name type="scientific">Nelumbo nucifera</name>
    <name type="common">Sacred lotus</name>
    <dbReference type="NCBI Taxonomy" id="4432"/>
    <lineage>
        <taxon>Eukaryota</taxon>
        <taxon>Viridiplantae</taxon>
        <taxon>Streptophyta</taxon>
        <taxon>Embryophyta</taxon>
        <taxon>Tracheophyta</taxon>
        <taxon>Spermatophyta</taxon>
        <taxon>Magnoliopsida</taxon>
        <taxon>Proteales</taxon>
        <taxon>Nelumbonaceae</taxon>
        <taxon>Nelumbo</taxon>
    </lineage>
</organism>
<dbReference type="Proteomes" id="UP000607653">
    <property type="component" value="Unassembled WGS sequence"/>
</dbReference>
<proteinExistence type="predicted"/>
<evidence type="ECO:0000313" key="2">
    <source>
        <dbReference type="Proteomes" id="UP000607653"/>
    </source>
</evidence>
<evidence type="ECO:0000313" key="1">
    <source>
        <dbReference type="EMBL" id="DAD45317.1"/>
    </source>
</evidence>
<name>A0A822ZKB5_NELNU</name>
<gene>
    <name evidence="1" type="ORF">HUJ06_003547</name>
</gene>